<reference evidence="1 2" key="1">
    <citation type="journal article" date="2011" name="J. Bacteriol.">
        <title>Complete genome sequence of the polycyclic aromatic hydrocarbon-degrading bacterium Alteromonas sp. strain SN2.</title>
        <authorList>
            <person name="Jin H.M."/>
            <person name="Jeong H."/>
            <person name="Moon E.J."/>
            <person name="Math R.K."/>
            <person name="Lee K."/>
            <person name="Kim H.J."/>
            <person name="Jeon C.O."/>
            <person name="Oh T.K."/>
            <person name="Kim J.F."/>
        </authorList>
    </citation>
    <scope>NUCLEOTIDE SEQUENCE [LARGE SCALE GENOMIC DNA]</scope>
    <source>
        <strain evidence="2">JCM 17741 / KACC 18427 / KCTC 11700BP / SN2</strain>
    </source>
</reference>
<keyword evidence="2" id="KW-1185">Reference proteome</keyword>
<proteinExistence type="predicted"/>
<dbReference type="Proteomes" id="UP000000683">
    <property type="component" value="Chromosome"/>
</dbReference>
<protein>
    <submittedName>
        <fullName evidence="1">Uncharacterized protein</fullName>
    </submittedName>
</protein>
<name>F5Z6B5_ALTNA</name>
<dbReference type="KEGG" id="alt:ambt_19685"/>
<dbReference type="HOGENOM" id="CLU_2662979_0_0_6"/>
<dbReference type="RefSeq" id="WP_013786338.1">
    <property type="nucleotide sequence ID" value="NC_015554.1"/>
</dbReference>
<organism evidence="1 2">
    <name type="scientific">Alteromonas naphthalenivorans</name>
    <dbReference type="NCBI Taxonomy" id="715451"/>
    <lineage>
        <taxon>Bacteria</taxon>
        <taxon>Pseudomonadati</taxon>
        <taxon>Pseudomonadota</taxon>
        <taxon>Gammaproteobacteria</taxon>
        <taxon>Alteromonadales</taxon>
        <taxon>Alteromonadaceae</taxon>
        <taxon>Alteromonas/Salinimonas group</taxon>
        <taxon>Alteromonas</taxon>
    </lineage>
</organism>
<accession>F5Z6B5</accession>
<sequence>MININVREYCLSCLNFKSMIYEGDDFLKALILTIIHSPALHIALPKGNREHKSVFSQRDMNLTTQFNHDLVHTSL</sequence>
<dbReference type="EMBL" id="CP002339">
    <property type="protein sequence ID" value="AEF05428.1"/>
    <property type="molecule type" value="Genomic_DNA"/>
</dbReference>
<dbReference type="AlphaFoldDB" id="F5Z6B5"/>
<evidence type="ECO:0000313" key="2">
    <source>
        <dbReference type="Proteomes" id="UP000000683"/>
    </source>
</evidence>
<evidence type="ECO:0000313" key="1">
    <source>
        <dbReference type="EMBL" id="AEF05428.1"/>
    </source>
</evidence>
<gene>
    <name evidence="1" type="ordered locus">ambt_19685</name>
</gene>